<dbReference type="OrthoDB" id="5673869at2"/>
<reference evidence="1 2" key="1">
    <citation type="submission" date="2017-08" db="EMBL/GenBank/DDBJ databases">
        <title>Reclassification of Bisgaard taxon 37 and 44.</title>
        <authorList>
            <person name="Christensen H."/>
        </authorList>
    </citation>
    <scope>NUCLEOTIDE SEQUENCE [LARGE SCALE GENOMIC DNA]</scope>
    <source>
        <strain evidence="1 2">EEAB3T1</strain>
    </source>
</reference>
<keyword evidence="2" id="KW-1185">Reference proteome</keyword>
<gene>
    <name evidence="1" type="ORF">CKF59_01590</name>
</gene>
<proteinExistence type="predicted"/>
<dbReference type="Proteomes" id="UP000265964">
    <property type="component" value="Unassembled WGS sequence"/>
</dbReference>
<dbReference type="AlphaFoldDB" id="A0A3A1YKF6"/>
<evidence type="ECO:0000313" key="2">
    <source>
        <dbReference type="Proteomes" id="UP000265964"/>
    </source>
</evidence>
<organism evidence="1 2">
    <name type="scientific">Psittacicella gerlachiana</name>
    <dbReference type="NCBI Taxonomy" id="2028574"/>
    <lineage>
        <taxon>Bacteria</taxon>
        <taxon>Pseudomonadati</taxon>
        <taxon>Pseudomonadota</taxon>
        <taxon>Gammaproteobacteria</taxon>
        <taxon>Pasteurellales</taxon>
        <taxon>Psittacicellaceae</taxon>
        <taxon>Psittacicella</taxon>
    </lineage>
</organism>
<sequence length="320" mass="36344">MLNTRIYTYALTSKFAQIAGLRKAINIVYFHGFTMHDGNYNLVQALHQAGLLEAFPHTVEEEILHKNYEPLDPVCAEKILAKLQTLAPLREPAPTIDPQGEVSYGKLITVSLDFGINSTDLKTSIQNFVELLGERKTIFFAYSYGNLLAQLFIQRLSLLPEAKISVFHRLIGAYGINGSLLPYDQNYSILPEVAMKTAMNWTNSSFYAFLINMGMDKEKLNSARQRIKNTSEEVIKAQQQILIALVSAHDTFRTFLDNPLIMDKWRAFQAATDDKIFPIENLLKFGRAYKIPIRTVRGSHYITTTELIEMLCASTCYEEI</sequence>
<protein>
    <submittedName>
        <fullName evidence="1">Uncharacterized protein</fullName>
    </submittedName>
</protein>
<name>A0A3A1YKF6_9GAMM</name>
<comment type="caution">
    <text evidence="1">The sequence shown here is derived from an EMBL/GenBank/DDBJ whole genome shotgun (WGS) entry which is preliminary data.</text>
</comment>
<dbReference type="EMBL" id="NRJF01000040">
    <property type="protein sequence ID" value="RIY37520.1"/>
    <property type="molecule type" value="Genomic_DNA"/>
</dbReference>
<evidence type="ECO:0000313" key="1">
    <source>
        <dbReference type="EMBL" id="RIY37520.1"/>
    </source>
</evidence>
<dbReference type="RefSeq" id="WP_119534235.1">
    <property type="nucleotide sequence ID" value="NZ_NRJF01000040.1"/>
</dbReference>
<accession>A0A3A1YKF6</accession>